<keyword evidence="1" id="KW-1133">Transmembrane helix</keyword>
<dbReference type="EMBL" id="FOHN01000023">
    <property type="protein sequence ID" value="SET47001.1"/>
    <property type="molecule type" value="Genomic_DNA"/>
</dbReference>
<name>A0A1I0EPQ0_9FIRM</name>
<evidence type="ECO:0000313" key="2">
    <source>
        <dbReference type="EMBL" id="SET47001.1"/>
    </source>
</evidence>
<dbReference type="OrthoDB" id="1770784at2"/>
<proteinExistence type="predicted"/>
<feature type="transmembrane region" description="Helical" evidence="1">
    <location>
        <begin position="94"/>
        <end position="120"/>
    </location>
</feature>
<organism evidence="2 3">
    <name type="scientific">[Clostridium] polysaccharolyticum</name>
    <dbReference type="NCBI Taxonomy" id="29364"/>
    <lineage>
        <taxon>Bacteria</taxon>
        <taxon>Bacillati</taxon>
        <taxon>Bacillota</taxon>
        <taxon>Clostridia</taxon>
        <taxon>Lachnospirales</taxon>
        <taxon>Lachnospiraceae</taxon>
    </lineage>
</organism>
<dbReference type="Proteomes" id="UP000199800">
    <property type="component" value="Unassembled WGS sequence"/>
</dbReference>
<evidence type="ECO:0000256" key="1">
    <source>
        <dbReference type="SAM" id="Phobius"/>
    </source>
</evidence>
<dbReference type="RefSeq" id="WP_092478577.1">
    <property type="nucleotide sequence ID" value="NZ_FOHN01000023.1"/>
</dbReference>
<keyword evidence="1" id="KW-0812">Transmembrane</keyword>
<protein>
    <submittedName>
        <fullName evidence="2">Uncharacterized protein</fullName>
    </submittedName>
</protein>
<keyword evidence="1" id="KW-0472">Membrane</keyword>
<feature type="transmembrane region" description="Helical" evidence="1">
    <location>
        <begin position="49"/>
        <end position="67"/>
    </location>
</feature>
<keyword evidence="3" id="KW-1185">Reference proteome</keyword>
<dbReference type="STRING" id="29364.SAMN04487772_12326"/>
<accession>A0A1I0EPQ0</accession>
<dbReference type="AlphaFoldDB" id="A0A1I0EPQ0"/>
<gene>
    <name evidence="2" type="ORF">SAMN04487772_12326</name>
</gene>
<sequence>MACFLVSIAEAVVVTAVEKAEEKKERKSVETKTEKAEEYRIPLSRKLKWLTYMLWGGAVLLAFEHIWHGEVMPWFPFLTAMSDPSDSAEMFQEMATVGVLMDVLITAVWIGMCVVANSIVKRPAKISGQKTAM</sequence>
<evidence type="ECO:0000313" key="3">
    <source>
        <dbReference type="Proteomes" id="UP000199800"/>
    </source>
</evidence>
<reference evidence="2 3" key="1">
    <citation type="submission" date="2016-10" db="EMBL/GenBank/DDBJ databases">
        <authorList>
            <person name="de Groot N.N."/>
        </authorList>
    </citation>
    <scope>NUCLEOTIDE SEQUENCE [LARGE SCALE GENOMIC DNA]</scope>
    <source>
        <strain evidence="2 3">DSM 1801</strain>
    </source>
</reference>